<accession>A0A1H2XG28</accession>
<organism evidence="2 3">
    <name type="scientific">Nitrosomonas communis</name>
    <dbReference type="NCBI Taxonomy" id="44574"/>
    <lineage>
        <taxon>Bacteria</taxon>
        <taxon>Pseudomonadati</taxon>
        <taxon>Pseudomonadota</taxon>
        <taxon>Betaproteobacteria</taxon>
        <taxon>Nitrosomonadales</taxon>
        <taxon>Nitrosomonadaceae</taxon>
        <taxon>Nitrosomonas</taxon>
    </lineage>
</organism>
<dbReference type="InterPro" id="IPR014710">
    <property type="entry name" value="RmlC-like_jellyroll"/>
</dbReference>
<gene>
    <name evidence="2" type="ORF">SAMN05421882_10388</name>
</gene>
<dbReference type="Gene3D" id="2.60.120.10">
    <property type="entry name" value="Jelly Rolls"/>
    <property type="match status" value="1"/>
</dbReference>
<protein>
    <submittedName>
        <fullName evidence="2">Cupin domain-containing protein</fullName>
    </submittedName>
</protein>
<dbReference type="Proteomes" id="UP000183454">
    <property type="component" value="Unassembled WGS sequence"/>
</dbReference>
<dbReference type="Pfam" id="PF07883">
    <property type="entry name" value="Cupin_2"/>
    <property type="match status" value="1"/>
</dbReference>
<dbReference type="SUPFAM" id="SSF51182">
    <property type="entry name" value="RmlC-like cupins"/>
    <property type="match status" value="1"/>
</dbReference>
<dbReference type="CDD" id="cd02208">
    <property type="entry name" value="cupin_RmlC-like"/>
    <property type="match status" value="1"/>
</dbReference>
<sequence length="114" mass="12859">MKATVSDLLKRIPGPVTQEWPMGEPFALAFAHGSMSVELYAPRGTDIQTPHEQDELYFIHSGHGEFVMAGERHPFEAGTVFFVPAHVEHRFENFSPDFLTWVVFWGPKGGEKSE</sequence>
<evidence type="ECO:0000313" key="3">
    <source>
        <dbReference type="Proteomes" id="UP000183454"/>
    </source>
</evidence>
<feature type="domain" description="Cupin type-2" evidence="1">
    <location>
        <begin position="38"/>
        <end position="103"/>
    </location>
</feature>
<dbReference type="AlphaFoldDB" id="A0A1H2XG28"/>
<dbReference type="InterPro" id="IPR013096">
    <property type="entry name" value="Cupin_2"/>
</dbReference>
<proteinExistence type="predicted"/>
<evidence type="ECO:0000313" key="2">
    <source>
        <dbReference type="EMBL" id="SDW91716.1"/>
    </source>
</evidence>
<reference evidence="2 3" key="1">
    <citation type="submission" date="2016-10" db="EMBL/GenBank/DDBJ databases">
        <authorList>
            <person name="de Groot N.N."/>
        </authorList>
    </citation>
    <scope>NUCLEOTIDE SEQUENCE [LARGE SCALE GENOMIC DNA]</scope>
    <source>
        <strain evidence="2 3">Nm110</strain>
    </source>
</reference>
<evidence type="ECO:0000259" key="1">
    <source>
        <dbReference type="Pfam" id="PF07883"/>
    </source>
</evidence>
<name>A0A1H2XG28_9PROT</name>
<dbReference type="InterPro" id="IPR011051">
    <property type="entry name" value="RmlC_Cupin_sf"/>
</dbReference>
<dbReference type="EMBL" id="FNNH01000038">
    <property type="protein sequence ID" value="SDW91716.1"/>
    <property type="molecule type" value="Genomic_DNA"/>
</dbReference>